<dbReference type="RefSeq" id="WP_119757968.1">
    <property type="nucleotide sequence ID" value="NZ_CP032382.1"/>
</dbReference>
<feature type="domain" description="Secretion system C-terminal sorting" evidence="2">
    <location>
        <begin position="715"/>
        <end position="785"/>
    </location>
</feature>
<dbReference type="Gene3D" id="2.60.40.2700">
    <property type="match status" value="1"/>
</dbReference>
<name>A0A385SY92_9BACT</name>
<dbReference type="KEGG" id="chk:D4L85_30825"/>
<evidence type="ECO:0000313" key="4">
    <source>
        <dbReference type="Proteomes" id="UP000266183"/>
    </source>
</evidence>
<accession>A0A385SY92</accession>
<dbReference type="AlphaFoldDB" id="A0A385SY92"/>
<evidence type="ECO:0000313" key="3">
    <source>
        <dbReference type="EMBL" id="AYB34710.1"/>
    </source>
</evidence>
<dbReference type="NCBIfam" id="TIGR04183">
    <property type="entry name" value="Por_Secre_tail"/>
    <property type="match status" value="1"/>
</dbReference>
<sequence>MKTFLLSAWLLLLSTTCALCAVTVTFKVNGLTSFDVPLPNGSSNMSYTIDMSKPHTQAIGDGWIYLYVKPANGTAVRLTLGEFVPASSWNPSGSNDIFSGSYVFGIMPGQLDYKNGVVYAQFEENTTGINTKSADVTARIPVYENIITAPSKTLFEGAGDPGAITGNLPKGGTGSYTYQWESSTTSSSSGYSNISGATSMSYDPPSFSAPTTTTTTYYRRKATSGGVTANSNVVSITKSPAPLANNTISYAGTATFTDSGDPTTISGSTPSGGSGSFVYQWQWANLANPSGFTDIAGATGQHYDPPAVSITQYFRRKVTSGGSSSFSNVITITIQRAGTTMANPIDLGNFNMCSYYSAMSYNFPEYGYGNEYGNQTDDVFHKFNLTAEAKVSIMNCKQDGVSGTIALLNASGNVVPYSAFLFSCDVGVELVYFLQPGVYYVVSEGNGGFDDTNYLPLAISAVPIFTTSSDVTIAAGNSTTLQAFGTGVTYAWSPATGLSSTTGASVVASPIVTTTYMVRAISPNGCDDFKYITVNVTGSPGSTFANPLAVNVGGCGYTSPFLDPTGYGNDYGGPSEDIYFKFTLASASEVSMWIWTGQNNLHLVLLNSAGTFVDEQYYSWVDSGDDAGTYVLVLTDGTPLKPTLAAGTYYLVVEGSNGNLPFGVVIETPTGYSCRKATQQTKESLHGGTQPATVASAETAGTLIEPETEESDATVYPNPVKDLVTLSFKQDGPATVHFMTSSGMSVKQATTEGKSPTINVSDLPTGLYLLKIVQGYSVYRKKLLIEK</sequence>
<protein>
    <submittedName>
        <fullName evidence="3">T9SS C-terminal target domain-containing protein</fullName>
    </submittedName>
</protein>
<organism evidence="3 4">
    <name type="scientific">Chryseolinea soli</name>
    <dbReference type="NCBI Taxonomy" id="2321403"/>
    <lineage>
        <taxon>Bacteria</taxon>
        <taxon>Pseudomonadati</taxon>
        <taxon>Bacteroidota</taxon>
        <taxon>Cytophagia</taxon>
        <taxon>Cytophagales</taxon>
        <taxon>Fulvivirgaceae</taxon>
        <taxon>Chryseolinea</taxon>
    </lineage>
</organism>
<dbReference type="Proteomes" id="UP000266183">
    <property type="component" value="Chromosome"/>
</dbReference>
<feature type="chain" id="PRO_5017464642" evidence="1">
    <location>
        <begin position="21"/>
        <end position="787"/>
    </location>
</feature>
<dbReference type="Pfam" id="PF18962">
    <property type="entry name" value="Por_Secre_tail"/>
    <property type="match status" value="1"/>
</dbReference>
<evidence type="ECO:0000259" key="2">
    <source>
        <dbReference type="Pfam" id="PF18962"/>
    </source>
</evidence>
<gene>
    <name evidence="3" type="ORF">D4L85_30825</name>
</gene>
<evidence type="ECO:0000256" key="1">
    <source>
        <dbReference type="SAM" id="SignalP"/>
    </source>
</evidence>
<proteinExistence type="predicted"/>
<dbReference type="Gene3D" id="2.60.120.380">
    <property type="match status" value="1"/>
</dbReference>
<dbReference type="OrthoDB" id="7794186at2"/>
<reference evidence="4" key="1">
    <citation type="submission" date="2018-09" db="EMBL/GenBank/DDBJ databases">
        <title>Chryseolinea sp. KIS68-18 isolated from soil.</title>
        <authorList>
            <person name="Weon H.-Y."/>
            <person name="Kwon S.-W."/>
            <person name="Lee S.A."/>
        </authorList>
    </citation>
    <scope>NUCLEOTIDE SEQUENCE [LARGE SCALE GENOMIC DNA]</scope>
    <source>
        <strain evidence="4">KIS68-18</strain>
    </source>
</reference>
<keyword evidence="4" id="KW-1185">Reference proteome</keyword>
<keyword evidence="1" id="KW-0732">Signal</keyword>
<feature type="signal peptide" evidence="1">
    <location>
        <begin position="1"/>
        <end position="20"/>
    </location>
</feature>
<dbReference type="EMBL" id="CP032382">
    <property type="protein sequence ID" value="AYB34710.1"/>
    <property type="molecule type" value="Genomic_DNA"/>
</dbReference>
<dbReference type="InterPro" id="IPR026444">
    <property type="entry name" value="Secre_tail"/>
</dbReference>